<accession>A0A5J9VQE1</accession>
<feature type="transmembrane region" description="Helical" evidence="8">
    <location>
        <begin position="49"/>
        <end position="72"/>
    </location>
</feature>
<dbReference type="GO" id="GO:0000139">
    <property type="term" value="C:Golgi membrane"/>
    <property type="evidence" value="ECO:0007669"/>
    <property type="project" value="UniProtKB-SubCell"/>
</dbReference>
<evidence type="ECO:0000313" key="9">
    <source>
        <dbReference type="EMBL" id="TVU37746.1"/>
    </source>
</evidence>
<dbReference type="PANTHER" id="PTHR32044">
    <property type="entry name" value="GLUCOMANNAN 4-BETA-MANNOSYLTRANSFERASE 9"/>
    <property type="match status" value="1"/>
</dbReference>
<keyword evidence="5 8" id="KW-1133">Transmembrane helix</keyword>
<evidence type="ECO:0000256" key="1">
    <source>
        <dbReference type="ARBA" id="ARBA00004394"/>
    </source>
</evidence>
<evidence type="ECO:0000256" key="6">
    <source>
        <dbReference type="ARBA" id="ARBA00023034"/>
    </source>
</evidence>
<dbReference type="GO" id="GO:0051753">
    <property type="term" value="F:mannan synthase activity"/>
    <property type="evidence" value="ECO:0007669"/>
    <property type="project" value="TreeGrafter"/>
</dbReference>
<dbReference type="Gene3D" id="3.90.550.10">
    <property type="entry name" value="Spore Coat Polysaccharide Biosynthesis Protein SpsA, Chain A"/>
    <property type="match status" value="1"/>
</dbReference>
<proteinExistence type="predicted"/>
<keyword evidence="2" id="KW-0328">Glycosyltransferase</keyword>
<evidence type="ECO:0008006" key="11">
    <source>
        <dbReference type="Google" id="ProtNLM"/>
    </source>
</evidence>
<dbReference type="PANTHER" id="PTHR32044:SF12">
    <property type="entry name" value="GLUCOMANNAN 4-BETA-MANNOSYLTRANSFERASE 7-RELATED"/>
    <property type="match status" value="1"/>
</dbReference>
<keyword evidence="6" id="KW-0333">Golgi apparatus</keyword>
<name>A0A5J9VQE1_9POAL</name>
<dbReference type="OrthoDB" id="785482at2759"/>
<feature type="transmembrane region" description="Helical" evidence="8">
    <location>
        <begin position="84"/>
        <end position="109"/>
    </location>
</feature>
<dbReference type="EMBL" id="RWGY01000007">
    <property type="protein sequence ID" value="TVU37746.1"/>
    <property type="molecule type" value="Genomic_DNA"/>
</dbReference>
<dbReference type="SUPFAM" id="SSF53448">
    <property type="entry name" value="Nucleotide-diphospho-sugar transferases"/>
    <property type="match status" value="1"/>
</dbReference>
<dbReference type="Gramene" id="TVU37746">
    <property type="protein sequence ID" value="TVU37746"/>
    <property type="gene ID" value="EJB05_11079"/>
</dbReference>
<feature type="non-terminal residue" evidence="9">
    <location>
        <position position="1"/>
    </location>
</feature>
<comment type="caution">
    <text evidence="9">The sequence shown here is derived from an EMBL/GenBank/DDBJ whole genome shotgun (WGS) entry which is preliminary data.</text>
</comment>
<protein>
    <recommendedName>
        <fullName evidence="11">Glycosyltransferase 2-like domain-containing protein</fullName>
    </recommendedName>
</protein>
<comment type="subcellular location">
    <subcellularLocation>
        <location evidence="1">Golgi apparatus membrane</location>
    </subcellularLocation>
</comment>
<evidence type="ECO:0000313" key="10">
    <source>
        <dbReference type="Proteomes" id="UP000324897"/>
    </source>
</evidence>
<dbReference type="InterPro" id="IPR029044">
    <property type="entry name" value="Nucleotide-diphossugar_trans"/>
</dbReference>
<evidence type="ECO:0000256" key="3">
    <source>
        <dbReference type="ARBA" id="ARBA00022679"/>
    </source>
</evidence>
<evidence type="ECO:0000256" key="2">
    <source>
        <dbReference type="ARBA" id="ARBA00022676"/>
    </source>
</evidence>
<keyword evidence="7 8" id="KW-0472">Membrane</keyword>
<keyword evidence="4 8" id="KW-0812">Transmembrane</keyword>
<sequence>MEGGELGGALLFLLAAAAAVAVAVSIGVVDFTRPLAGTFLSPFSSSLDAAAHVISLFLAPSFSPLIFFLLLLSAASARLDFEAAVSWLIGVLEGSSTAAADAYGAWVAVRAGLIAPVVQAAVWACLVMSVMLVVEAVYNSVVSLGVKAIGWRPEWRFKWEPLPGDGADEEKGSAHYPMVLVQIPMYNELEVYKLSIAAACELQWPKDRIIVQVLDDSTDPVAK</sequence>
<gene>
    <name evidence="9" type="ORF">EJB05_11079</name>
</gene>
<keyword evidence="10" id="KW-1185">Reference proteome</keyword>
<reference evidence="9 10" key="1">
    <citation type="journal article" date="2019" name="Sci. Rep.">
        <title>A high-quality genome of Eragrostis curvula grass provides insights into Poaceae evolution and supports new strategies to enhance forage quality.</title>
        <authorList>
            <person name="Carballo J."/>
            <person name="Santos B.A.C.M."/>
            <person name="Zappacosta D."/>
            <person name="Garbus I."/>
            <person name="Selva J.P."/>
            <person name="Gallo C.A."/>
            <person name="Diaz A."/>
            <person name="Albertini E."/>
            <person name="Caccamo M."/>
            <person name="Echenique V."/>
        </authorList>
    </citation>
    <scope>NUCLEOTIDE SEQUENCE [LARGE SCALE GENOMIC DNA]</scope>
    <source>
        <strain evidence="10">cv. Victoria</strain>
        <tissue evidence="9">Leaf</tissue>
    </source>
</reference>
<feature type="non-terminal residue" evidence="9">
    <location>
        <position position="223"/>
    </location>
</feature>
<feature type="transmembrane region" description="Helical" evidence="8">
    <location>
        <begin position="121"/>
        <end position="146"/>
    </location>
</feature>
<organism evidence="9 10">
    <name type="scientific">Eragrostis curvula</name>
    <name type="common">weeping love grass</name>
    <dbReference type="NCBI Taxonomy" id="38414"/>
    <lineage>
        <taxon>Eukaryota</taxon>
        <taxon>Viridiplantae</taxon>
        <taxon>Streptophyta</taxon>
        <taxon>Embryophyta</taxon>
        <taxon>Tracheophyta</taxon>
        <taxon>Spermatophyta</taxon>
        <taxon>Magnoliopsida</taxon>
        <taxon>Liliopsida</taxon>
        <taxon>Poales</taxon>
        <taxon>Poaceae</taxon>
        <taxon>PACMAD clade</taxon>
        <taxon>Chloridoideae</taxon>
        <taxon>Eragrostideae</taxon>
        <taxon>Eragrostidinae</taxon>
        <taxon>Eragrostis</taxon>
    </lineage>
</organism>
<evidence type="ECO:0000256" key="8">
    <source>
        <dbReference type="SAM" id="Phobius"/>
    </source>
</evidence>
<dbReference type="Proteomes" id="UP000324897">
    <property type="component" value="Chromosome 4"/>
</dbReference>
<dbReference type="AlphaFoldDB" id="A0A5J9VQE1"/>
<evidence type="ECO:0000256" key="7">
    <source>
        <dbReference type="ARBA" id="ARBA00023136"/>
    </source>
</evidence>
<keyword evidence="3" id="KW-0808">Transferase</keyword>
<evidence type="ECO:0000256" key="4">
    <source>
        <dbReference type="ARBA" id="ARBA00022692"/>
    </source>
</evidence>
<evidence type="ECO:0000256" key="5">
    <source>
        <dbReference type="ARBA" id="ARBA00022989"/>
    </source>
</evidence>